<evidence type="ECO:0000256" key="1">
    <source>
        <dbReference type="ARBA" id="ARBA00007689"/>
    </source>
</evidence>
<dbReference type="Gene3D" id="3.30.70.1060">
    <property type="entry name" value="Dimeric alpha+beta barrel"/>
    <property type="match status" value="1"/>
</dbReference>
<name>A0ABV7Y6Z0_9ACTN</name>
<sequence length="117" mass="12719">MSKYLISFDKGAMDHIPDRDLEQVGKDAHAVVQAAKDAGVYVFAGGLDYEKDDVEHGVVAIDGMLTDGPFTEGKEFIGGVTIVEVPTRDEALAWAAKIAVACRCPQDVRKFMYDPDV</sequence>
<dbReference type="PANTHER" id="PTHR35174">
    <property type="entry name" value="BLL7171 PROTEIN-RELATED"/>
    <property type="match status" value="1"/>
</dbReference>
<evidence type="ECO:0000313" key="4">
    <source>
        <dbReference type="Proteomes" id="UP001595699"/>
    </source>
</evidence>
<dbReference type="Proteomes" id="UP001595699">
    <property type="component" value="Unassembled WGS sequence"/>
</dbReference>
<dbReference type="InterPro" id="IPR005545">
    <property type="entry name" value="YCII"/>
</dbReference>
<comment type="caution">
    <text evidence="3">The sequence shown here is derived from an EMBL/GenBank/DDBJ whole genome shotgun (WGS) entry which is preliminary data.</text>
</comment>
<reference evidence="4" key="1">
    <citation type="journal article" date="2019" name="Int. J. Syst. Evol. Microbiol.">
        <title>The Global Catalogue of Microorganisms (GCM) 10K type strain sequencing project: providing services to taxonomists for standard genome sequencing and annotation.</title>
        <authorList>
            <consortium name="The Broad Institute Genomics Platform"/>
            <consortium name="The Broad Institute Genome Sequencing Center for Infectious Disease"/>
            <person name="Wu L."/>
            <person name="Ma J."/>
        </authorList>
    </citation>
    <scope>NUCLEOTIDE SEQUENCE [LARGE SCALE GENOMIC DNA]</scope>
    <source>
        <strain evidence="4">CGMCC 4.7241</strain>
    </source>
</reference>
<dbReference type="EMBL" id="JBHRZH010000006">
    <property type="protein sequence ID" value="MFC3760567.1"/>
    <property type="molecule type" value="Genomic_DNA"/>
</dbReference>
<evidence type="ECO:0000313" key="3">
    <source>
        <dbReference type="EMBL" id="MFC3760567.1"/>
    </source>
</evidence>
<gene>
    <name evidence="3" type="ORF">ACFOUW_06935</name>
</gene>
<dbReference type="RefSeq" id="WP_205116752.1">
    <property type="nucleotide sequence ID" value="NZ_JAFBCM010000001.1"/>
</dbReference>
<proteinExistence type="inferred from homology"/>
<dbReference type="PANTHER" id="PTHR35174:SF3">
    <property type="entry name" value="BLL7171 PROTEIN"/>
    <property type="match status" value="1"/>
</dbReference>
<comment type="similarity">
    <text evidence="1">Belongs to the YciI family.</text>
</comment>
<feature type="domain" description="YCII-related" evidence="2">
    <location>
        <begin position="47"/>
        <end position="98"/>
    </location>
</feature>
<dbReference type="SUPFAM" id="SSF54909">
    <property type="entry name" value="Dimeric alpha+beta barrel"/>
    <property type="match status" value="1"/>
</dbReference>
<keyword evidence="4" id="KW-1185">Reference proteome</keyword>
<protein>
    <submittedName>
        <fullName evidence="3">YciI family protein</fullName>
    </submittedName>
</protein>
<evidence type="ECO:0000259" key="2">
    <source>
        <dbReference type="Pfam" id="PF03795"/>
    </source>
</evidence>
<organism evidence="3 4">
    <name type="scientific">Tenggerimyces flavus</name>
    <dbReference type="NCBI Taxonomy" id="1708749"/>
    <lineage>
        <taxon>Bacteria</taxon>
        <taxon>Bacillati</taxon>
        <taxon>Actinomycetota</taxon>
        <taxon>Actinomycetes</taxon>
        <taxon>Propionibacteriales</taxon>
        <taxon>Nocardioidaceae</taxon>
        <taxon>Tenggerimyces</taxon>
    </lineage>
</organism>
<dbReference type="Pfam" id="PF03795">
    <property type="entry name" value="YCII"/>
    <property type="match status" value="1"/>
</dbReference>
<dbReference type="InterPro" id="IPR011008">
    <property type="entry name" value="Dimeric_a/b-barrel"/>
</dbReference>
<accession>A0ABV7Y6Z0</accession>